<dbReference type="AlphaFoldDB" id="A0A7S3SNG1"/>
<dbReference type="EMBL" id="HBIR01029888">
    <property type="protein sequence ID" value="CAE0558710.1"/>
    <property type="molecule type" value="Transcribed_RNA"/>
</dbReference>
<name>A0A7S3SNG1_EMIHU</name>
<proteinExistence type="predicted"/>
<protein>
    <recommendedName>
        <fullName evidence="2">Rab-GAP TBC domain-containing protein</fullName>
    </recommendedName>
</protein>
<dbReference type="Gene3D" id="1.10.10.750">
    <property type="entry name" value="Ypt/Rab-GAP domain of gyp1p, domain 1"/>
    <property type="match status" value="1"/>
</dbReference>
<evidence type="ECO:0008006" key="2">
    <source>
        <dbReference type="Google" id="ProtNLM"/>
    </source>
</evidence>
<organism evidence="1">
    <name type="scientific">Emiliania huxleyi</name>
    <name type="common">Coccolithophore</name>
    <name type="synonym">Pontosphaera huxleyi</name>
    <dbReference type="NCBI Taxonomy" id="2903"/>
    <lineage>
        <taxon>Eukaryota</taxon>
        <taxon>Haptista</taxon>
        <taxon>Haptophyta</taxon>
        <taxon>Prymnesiophyceae</taxon>
        <taxon>Isochrysidales</taxon>
        <taxon>Noelaerhabdaceae</taxon>
        <taxon>Emiliania</taxon>
    </lineage>
</organism>
<reference evidence="1" key="1">
    <citation type="submission" date="2021-01" db="EMBL/GenBank/DDBJ databases">
        <authorList>
            <person name="Corre E."/>
            <person name="Pelletier E."/>
            <person name="Niang G."/>
            <person name="Scheremetjew M."/>
            <person name="Finn R."/>
            <person name="Kale V."/>
            <person name="Holt S."/>
            <person name="Cochrane G."/>
            <person name="Meng A."/>
            <person name="Brown T."/>
            <person name="Cohen L."/>
        </authorList>
    </citation>
    <scope>NUCLEOTIDE SEQUENCE</scope>
    <source>
        <strain evidence="1">379</strain>
    </source>
</reference>
<evidence type="ECO:0000313" key="1">
    <source>
        <dbReference type="EMBL" id="CAE0558710.1"/>
    </source>
</evidence>
<accession>A0A7S3SNG1</accession>
<sequence>MDDLVVEPATDRFGFLVPAGTPLPAAEQREALVRENRRLVKWAAMRGSDEYAALSPERRGSLSAARAAQLERRVYKGVPDAVRGLVWQALGGSQGWEGHRYHELRTQALSDSSGLDPAARR</sequence>
<gene>
    <name evidence="1" type="ORF">EHUX00137_LOCUS23129</name>
</gene>